<dbReference type="Proteomes" id="UP000095283">
    <property type="component" value="Unplaced"/>
</dbReference>
<evidence type="ECO:0000313" key="2">
    <source>
        <dbReference type="Proteomes" id="UP000095283"/>
    </source>
</evidence>
<feature type="transmembrane region" description="Helical" evidence="1">
    <location>
        <begin position="64"/>
        <end position="88"/>
    </location>
</feature>
<evidence type="ECO:0000313" key="3">
    <source>
        <dbReference type="WBParaSite" id="Hba_09538"/>
    </source>
</evidence>
<keyword evidence="1" id="KW-0472">Membrane</keyword>
<sequence length="101" mass="12155">MAMTDQQYGYNECDVLFFINYLRYDDMAFIPLNKDFLDILKNETFYNRYATPTQYDGQEYSFELLSHAILCFHLSVHSGWIVFIRLPLFRTKEVMRMSLEP</sequence>
<proteinExistence type="predicted"/>
<dbReference type="AlphaFoldDB" id="A0A1I7WWR7"/>
<accession>A0A1I7WWR7</accession>
<dbReference type="WBParaSite" id="Hba_09538">
    <property type="protein sequence ID" value="Hba_09538"/>
    <property type="gene ID" value="Hba_09538"/>
</dbReference>
<protein>
    <submittedName>
        <fullName evidence="3">Phage protein</fullName>
    </submittedName>
</protein>
<reference evidence="3" key="1">
    <citation type="submission" date="2016-11" db="UniProtKB">
        <authorList>
            <consortium name="WormBaseParasite"/>
        </authorList>
    </citation>
    <scope>IDENTIFICATION</scope>
</reference>
<evidence type="ECO:0000256" key="1">
    <source>
        <dbReference type="SAM" id="Phobius"/>
    </source>
</evidence>
<keyword evidence="2" id="KW-1185">Reference proteome</keyword>
<organism evidence="2 3">
    <name type="scientific">Heterorhabditis bacteriophora</name>
    <name type="common">Entomopathogenic nematode worm</name>
    <dbReference type="NCBI Taxonomy" id="37862"/>
    <lineage>
        <taxon>Eukaryota</taxon>
        <taxon>Metazoa</taxon>
        <taxon>Ecdysozoa</taxon>
        <taxon>Nematoda</taxon>
        <taxon>Chromadorea</taxon>
        <taxon>Rhabditida</taxon>
        <taxon>Rhabditina</taxon>
        <taxon>Rhabditomorpha</taxon>
        <taxon>Strongyloidea</taxon>
        <taxon>Heterorhabditidae</taxon>
        <taxon>Heterorhabditis</taxon>
    </lineage>
</organism>
<keyword evidence="1" id="KW-1133">Transmembrane helix</keyword>
<keyword evidence="1" id="KW-0812">Transmembrane</keyword>
<name>A0A1I7WWR7_HETBA</name>